<proteinExistence type="inferred from homology"/>
<dbReference type="SUPFAM" id="SSF81345">
    <property type="entry name" value="ABC transporter involved in vitamin B12 uptake, BtuC"/>
    <property type="match status" value="1"/>
</dbReference>
<keyword evidence="11 14" id="KW-0472">Membrane</keyword>
<evidence type="ECO:0000256" key="3">
    <source>
        <dbReference type="ARBA" id="ARBA00008034"/>
    </source>
</evidence>
<evidence type="ECO:0000256" key="9">
    <source>
        <dbReference type="ARBA" id="ARBA00022989"/>
    </source>
</evidence>
<protein>
    <recommendedName>
        <fullName evidence="12">High-affinity zinc uptake system membrane protein ZnuB</fullName>
    </recommendedName>
</protein>
<dbReference type="Gene3D" id="1.10.3470.10">
    <property type="entry name" value="ABC transporter involved in vitamin B12 uptake, BtuC"/>
    <property type="match status" value="1"/>
</dbReference>
<sequence length="93" mass="9473">MALAIIVAVAIKVVGVILITAMLIVPAAAARPLSRTPEQMAMAAVAIGVLSAVLGLDLAYTFDTPAGPSIVCVAAVAFLCTNILRILRTRSGL</sequence>
<dbReference type="PANTHER" id="PTHR30477">
    <property type="entry name" value="ABC-TRANSPORTER METAL-BINDING PROTEIN"/>
    <property type="match status" value="1"/>
</dbReference>
<feature type="transmembrane region" description="Helical" evidence="14">
    <location>
        <begin position="6"/>
        <end position="29"/>
    </location>
</feature>
<dbReference type="PANTHER" id="PTHR30477:SF23">
    <property type="entry name" value="HIGH-AFFINITY ZINC UPTAKE SYSTEM MEMBRANE PROTEIN ZNUB"/>
    <property type="match status" value="1"/>
</dbReference>
<organism evidence="15 16">
    <name type="scientific">Pelagibacterium flavum</name>
    <dbReference type="NCBI Taxonomy" id="2984530"/>
    <lineage>
        <taxon>Bacteria</taxon>
        <taxon>Pseudomonadati</taxon>
        <taxon>Pseudomonadota</taxon>
        <taxon>Alphaproteobacteria</taxon>
        <taxon>Hyphomicrobiales</taxon>
        <taxon>Devosiaceae</taxon>
        <taxon>Pelagibacterium</taxon>
    </lineage>
</organism>
<keyword evidence="16" id="KW-1185">Reference proteome</keyword>
<evidence type="ECO:0000256" key="5">
    <source>
        <dbReference type="ARBA" id="ARBA00022475"/>
    </source>
</evidence>
<evidence type="ECO:0000256" key="6">
    <source>
        <dbReference type="ARBA" id="ARBA00022692"/>
    </source>
</evidence>
<keyword evidence="9 14" id="KW-1133">Transmembrane helix</keyword>
<comment type="function">
    <text evidence="1">Involved in the high-affinity zinc uptake transport system.</text>
</comment>
<dbReference type="Pfam" id="PF00950">
    <property type="entry name" value="ABC-3"/>
    <property type="match status" value="1"/>
</dbReference>
<evidence type="ECO:0000256" key="10">
    <source>
        <dbReference type="ARBA" id="ARBA00023065"/>
    </source>
</evidence>
<dbReference type="InterPro" id="IPR001626">
    <property type="entry name" value="ABC_TroCD"/>
</dbReference>
<evidence type="ECO:0000256" key="12">
    <source>
        <dbReference type="ARBA" id="ARBA00040080"/>
    </source>
</evidence>
<evidence type="ECO:0000256" key="7">
    <source>
        <dbReference type="ARBA" id="ARBA00022833"/>
    </source>
</evidence>
<comment type="subcellular location">
    <subcellularLocation>
        <location evidence="2 13">Cell membrane</location>
        <topology evidence="2 13">Multi-pass membrane protein</topology>
    </subcellularLocation>
</comment>
<feature type="transmembrane region" description="Helical" evidence="14">
    <location>
        <begin position="66"/>
        <end position="87"/>
    </location>
</feature>
<name>A0ABY6ISK9_9HYPH</name>
<evidence type="ECO:0000256" key="14">
    <source>
        <dbReference type="SAM" id="Phobius"/>
    </source>
</evidence>
<evidence type="ECO:0000313" key="16">
    <source>
        <dbReference type="Proteomes" id="UP001163882"/>
    </source>
</evidence>
<evidence type="ECO:0000256" key="11">
    <source>
        <dbReference type="ARBA" id="ARBA00023136"/>
    </source>
</evidence>
<evidence type="ECO:0000256" key="13">
    <source>
        <dbReference type="RuleBase" id="RU003943"/>
    </source>
</evidence>
<keyword evidence="8" id="KW-0864">Zinc transport</keyword>
<dbReference type="RefSeq" id="WP_264227036.1">
    <property type="nucleotide sequence ID" value="NZ_CP107716.1"/>
</dbReference>
<feature type="transmembrane region" description="Helical" evidence="14">
    <location>
        <begin position="41"/>
        <end position="60"/>
    </location>
</feature>
<dbReference type="Proteomes" id="UP001163882">
    <property type="component" value="Chromosome"/>
</dbReference>
<keyword evidence="10" id="KW-0406">Ion transport</keyword>
<accession>A0ABY6ISK9</accession>
<dbReference type="EMBL" id="CP107716">
    <property type="protein sequence ID" value="UYQ73451.1"/>
    <property type="molecule type" value="Genomic_DNA"/>
</dbReference>
<evidence type="ECO:0000256" key="8">
    <source>
        <dbReference type="ARBA" id="ARBA00022906"/>
    </source>
</evidence>
<evidence type="ECO:0000256" key="1">
    <source>
        <dbReference type="ARBA" id="ARBA00002313"/>
    </source>
</evidence>
<gene>
    <name evidence="15" type="ORF">OF122_06755</name>
</gene>
<keyword evidence="5" id="KW-1003">Cell membrane</keyword>
<comment type="similarity">
    <text evidence="3 13">Belongs to the ABC-3 integral membrane protein family.</text>
</comment>
<evidence type="ECO:0000256" key="2">
    <source>
        <dbReference type="ARBA" id="ARBA00004651"/>
    </source>
</evidence>
<keyword evidence="4 13" id="KW-0813">Transport</keyword>
<reference evidence="15" key="1">
    <citation type="submission" date="2022-10" db="EMBL/GenBank/DDBJ databases">
        <title>YIM 151497 complete genome.</title>
        <authorList>
            <person name="Chen X."/>
        </authorList>
    </citation>
    <scope>NUCLEOTIDE SEQUENCE</scope>
    <source>
        <strain evidence="15">YIM 151497</strain>
    </source>
</reference>
<keyword evidence="6 13" id="KW-0812">Transmembrane</keyword>
<evidence type="ECO:0000256" key="4">
    <source>
        <dbReference type="ARBA" id="ARBA00022448"/>
    </source>
</evidence>
<dbReference type="InterPro" id="IPR037294">
    <property type="entry name" value="ABC_BtuC-like"/>
</dbReference>
<evidence type="ECO:0000313" key="15">
    <source>
        <dbReference type="EMBL" id="UYQ73451.1"/>
    </source>
</evidence>
<keyword evidence="7" id="KW-0862">Zinc</keyword>